<evidence type="ECO:0000256" key="7">
    <source>
        <dbReference type="ARBA" id="ARBA00023065"/>
    </source>
</evidence>
<evidence type="ECO:0000256" key="5">
    <source>
        <dbReference type="ARBA" id="ARBA00022692"/>
    </source>
</evidence>
<evidence type="ECO:0008006" key="15">
    <source>
        <dbReference type="Google" id="ProtNLM"/>
    </source>
</evidence>
<feature type="transmembrane region" description="Helical" evidence="10">
    <location>
        <begin position="491"/>
        <end position="511"/>
    </location>
</feature>
<organism evidence="13 14">
    <name type="scientific">Syncephalis pseudoplumigaleata</name>
    <dbReference type="NCBI Taxonomy" id="1712513"/>
    <lineage>
        <taxon>Eukaryota</taxon>
        <taxon>Fungi</taxon>
        <taxon>Fungi incertae sedis</taxon>
        <taxon>Zoopagomycota</taxon>
        <taxon>Zoopagomycotina</taxon>
        <taxon>Zoopagomycetes</taxon>
        <taxon>Zoopagales</taxon>
        <taxon>Piptocephalidaceae</taxon>
        <taxon>Syncephalis</taxon>
    </lineage>
</organism>
<evidence type="ECO:0000256" key="4">
    <source>
        <dbReference type="ARBA" id="ARBA00022553"/>
    </source>
</evidence>
<dbReference type="Pfam" id="PF01699">
    <property type="entry name" value="Na_Ca_ex"/>
    <property type="match status" value="2"/>
</dbReference>
<dbReference type="GO" id="GO:0015369">
    <property type="term" value="F:calcium:proton antiporter activity"/>
    <property type="evidence" value="ECO:0007669"/>
    <property type="project" value="TreeGrafter"/>
</dbReference>
<keyword evidence="4" id="KW-0597">Phosphoprotein</keyword>
<feature type="non-terminal residue" evidence="13">
    <location>
        <position position="1"/>
    </location>
</feature>
<keyword evidence="8 10" id="KW-0472">Membrane</keyword>
<accession>A0A4P9Z6I5</accession>
<keyword evidence="3" id="KW-0813">Transport</keyword>
<feature type="region of interest" description="Disordered" evidence="9">
    <location>
        <begin position="548"/>
        <end position="605"/>
    </location>
</feature>
<dbReference type="GO" id="GO:0005774">
    <property type="term" value="C:vacuolar membrane"/>
    <property type="evidence" value="ECO:0007669"/>
    <property type="project" value="UniProtKB-ARBA"/>
</dbReference>
<evidence type="ECO:0000259" key="11">
    <source>
        <dbReference type="Pfam" id="PF01699"/>
    </source>
</evidence>
<evidence type="ECO:0000256" key="3">
    <source>
        <dbReference type="ARBA" id="ARBA00022448"/>
    </source>
</evidence>
<feature type="transmembrane region" description="Helical" evidence="10">
    <location>
        <begin position="689"/>
        <end position="713"/>
    </location>
</feature>
<evidence type="ECO:0000256" key="10">
    <source>
        <dbReference type="SAM" id="Phobius"/>
    </source>
</evidence>
<feature type="domain" description="Sodium/calcium exchanger membrane region" evidence="11">
    <location>
        <begin position="325"/>
        <end position="440"/>
    </location>
</feature>
<protein>
    <recommendedName>
        <fullName evidence="15">Sodium/calcium exchanger protein-domain-containing protein</fullName>
    </recommendedName>
</protein>
<dbReference type="PANTHER" id="PTHR31503">
    <property type="entry name" value="VACUOLAR CALCIUM ION TRANSPORTER"/>
    <property type="match status" value="1"/>
</dbReference>
<feature type="transmembrane region" description="Helical" evidence="10">
    <location>
        <begin position="725"/>
        <end position="744"/>
    </location>
</feature>
<evidence type="ECO:0000256" key="6">
    <source>
        <dbReference type="ARBA" id="ARBA00022989"/>
    </source>
</evidence>
<name>A0A4P9Z6I5_9FUNG</name>
<keyword evidence="5 10" id="KW-0812">Transmembrane</keyword>
<keyword evidence="7" id="KW-0406">Ion transport</keyword>
<feature type="transmembrane region" description="Helical" evidence="10">
    <location>
        <begin position="422"/>
        <end position="442"/>
    </location>
</feature>
<feature type="compositionally biased region" description="Polar residues" evidence="9">
    <location>
        <begin position="548"/>
        <end position="559"/>
    </location>
</feature>
<gene>
    <name evidence="13" type="ORF">SYNPS1DRAFT_4237</name>
</gene>
<proteinExistence type="inferred from homology"/>
<feature type="non-terminal residue" evidence="13">
    <location>
        <position position="813"/>
    </location>
</feature>
<comment type="subcellular location">
    <subcellularLocation>
        <location evidence="1">Endomembrane system</location>
        <topology evidence="1">Multi-pass membrane protein</topology>
    </subcellularLocation>
</comment>
<dbReference type="InterPro" id="IPR004837">
    <property type="entry name" value="NaCa_Exmemb"/>
</dbReference>
<feature type="compositionally biased region" description="Polar residues" evidence="9">
    <location>
        <begin position="568"/>
        <end position="605"/>
    </location>
</feature>
<feature type="compositionally biased region" description="Acidic residues" evidence="9">
    <location>
        <begin position="163"/>
        <end position="178"/>
    </location>
</feature>
<feature type="domain" description="Inner membrane component" evidence="12">
    <location>
        <begin position="72"/>
        <end position="120"/>
    </location>
</feature>
<feature type="transmembrane region" description="Helical" evidence="10">
    <location>
        <begin position="354"/>
        <end position="378"/>
    </location>
</feature>
<feature type="transmembrane region" description="Helical" evidence="10">
    <location>
        <begin position="756"/>
        <end position="781"/>
    </location>
</feature>
<keyword evidence="6 10" id="KW-1133">Transmembrane helix</keyword>
<dbReference type="Pfam" id="PF03733">
    <property type="entry name" value="YccF"/>
    <property type="match status" value="1"/>
</dbReference>
<feature type="region of interest" description="Disordered" evidence="9">
    <location>
        <begin position="624"/>
        <end position="646"/>
    </location>
</feature>
<evidence type="ECO:0000313" key="14">
    <source>
        <dbReference type="Proteomes" id="UP000278143"/>
    </source>
</evidence>
<dbReference type="PANTHER" id="PTHR31503:SF10">
    <property type="entry name" value="VNX1 PROTEIN"/>
    <property type="match status" value="1"/>
</dbReference>
<feature type="transmembrane region" description="Helical" evidence="10">
    <location>
        <begin position="289"/>
        <end position="311"/>
    </location>
</feature>
<comment type="similarity">
    <text evidence="2">Belongs to the Ca(2+):cation antiporter (CaCA) (TC 2.A.19) family.</text>
</comment>
<dbReference type="GO" id="GO:0012505">
    <property type="term" value="C:endomembrane system"/>
    <property type="evidence" value="ECO:0007669"/>
    <property type="project" value="UniProtKB-SubCell"/>
</dbReference>
<feature type="domain" description="Sodium/calcium exchanger membrane region" evidence="11">
    <location>
        <begin position="655"/>
        <end position="806"/>
    </location>
</feature>
<feature type="transmembrane region" description="Helical" evidence="10">
    <location>
        <begin position="656"/>
        <end position="673"/>
    </location>
</feature>
<feature type="transmembrane region" description="Helical" evidence="10">
    <location>
        <begin position="73"/>
        <end position="94"/>
    </location>
</feature>
<dbReference type="GO" id="GO:0006874">
    <property type="term" value="P:intracellular calcium ion homeostasis"/>
    <property type="evidence" value="ECO:0007669"/>
    <property type="project" value="TreeGrafter"/>
</dbReference>
<feature type="transmembrane region" description="Helical" evidence="10">
    <location>
        <begin position="390"/>
        <end position="410"/>
    </location>
</feature>
<reference evidence="14" key="1">
    <citation type="journal article" date="2018" name="Nat. Microbiol.">
        <title>Leveraging single-cell genomics to expand the fungal tree of life.</title>
        <authorList>
            <person name="Ahrendt S.R."/>
            <person name="Quandt C.A."/>
            <person name="Ciobanu D."/>
            <person name="Clum A."/>
            <person name="Salamov A."/>
            <person name="Andreopoulos B."/>
            <person name="Cheng J.F."/>
            <person name="Woyke T."/>
            <person name="Pelin A."/>
            <person name="Henrissat B."/>
            <person name="Reynolds N.K."/>
            <person name="Benny G.L."/>
            <person name="Smith M.E."/>
            <person name="James T.Y."/>
            <person name="Grigoriev I.V."/>
        </authorList>
    </citation>
    <scope>NUCLEOTIDE SEQUENCE [LARGE SCALE GENOMIC DNA]</scope>
    <source>
        <strain evidence="14">Benny S71-1</strain>
    </source>
</reference>
<dbReference type="Proteomes" id="UP000278143">
    <property type="component" value="Unassembled WGS sequence"/>
</dbReference>
<dbReference type="FunFam" id="1.20.1420.30:FF:000014">
    <property type="entry name" value="Cation/H+ exchanger protein 2"/>
    <property type="match status" value="1"/>
</dbReference>
<feature type="transmembrane region" description="Helical" evidence="10">
    <location>
        <begin position="788"/>
        <end position="807"/>
    </location>
</feature>
<evidence type="ECO:0000259" key="12">
    <source>
        <dbReference type="Pfam" id="PF03733"/>
    </source>
</evidence>
<dbReference type="OrthoDB" id="16982at2759"/>
<evidence type="ECO:0000256" key="2">
    <source>
        <dbReference type="ARBA" id="ARBA00008170"/>
    </source>
</evidence>
<dbReference type="InterPro" id="IPR005185">
    <property type="entry name" value="YccF"/>
</dbReference>
<sequence>EDGDEGHDPDYDMLSDHEMTLKDRQEAINSSHLFGLPLWKPALYKKDRSVQRAAESAVHSMPSSQKYISFDNVLWCLLAGWWMSLIMLLASLPLTVPRGGRPYARVLRGLGWYLFWPFGRCVERITRDRWSNSVTDEMRAEWAALEQQGTLRSVAVRSVYGDASEDDDEEGDEGDEEGRDQLPGYHSTRSTARSWTCTLRRLGVGGMLYYAIFILLVAPLLYLISAVCWFFVFTLPMAKLTKGLARHLALSPLSLRFRSGSTRSANSVVLLCTYKASGLRYYKYTYDGINIFFINLLPLVFFVLFCAHVLGPYTDHENVFTRPGAIFIMCLCSAIPLAYFIGMAVSSISAQSSLGMGAVINATFGSIVEVILYCFAIAQGKEDLVEGSLIGSLLCGLLLMPGLSMVSGGVRRKEQKFNSKSASVTSTMLILSLIGVFTPTLFHHTYGSFEMICEGCPDDYKPGETWRCSRCVYDQTKPEQDAFFQSRTKPLMYICTIMLPLAYLVALWFTLRTHVKLIYHQEPTPQENANALRASFYKRLLQQLPSMLGGSTSAQTPGQPQAPVSAPAATQRSTSHTLSPPSSQHGTVSATIQQGGTQENPNGHTLNLAIPLDVMQPAQILADDEAHKSSAAGGHGGQGGHGGHDAPEWSKLKSSVVLLSCTVLFAAIAELLVDTVDEVMEGSTVEEKFLGITLFALVPNVTEFTNAIAFALYGNIALSMEIGSAYAVQVTLLQIPAVVAFSVWRSWHAIGDNISTGFIMLFPMWDVVVSVLSVFLLIYIYIEGKSNYFKGSILTIAYLIFVGSFYFEPSGIV</sequence>
<feature type="transmembrane region" description="Helical" evidence="10">
    <location>
        <begin position="323"/>
        <end position="342"/>
    </location>
</feature>
<dbReference type="Gene3D" id="1.20.1420.30">
    <property type="entry name" value="NCX, central ion-binding region"/>
    <property type="match status" value="2"/>
</dbReference>
<dbReference type="AlphaFoldDB" id="A0A4P9Z6I5"/>
<evidence type="ECO:0000256" key="1">
    <source>
        <dbReference type="ARBA" id="ARBA00004127"/>
    </source>
</evidence>
<feature type="region of interest" description="Disordered" evidence="9">
    <location>
        <begin position="162"/>
        <end position="188"/>
    </location>
</feature>
<dbReference type="InterPro" id="IPR004713">
    <property type="entry name" value="CaH_exchang"/>
</dbReference>
<dbReference type="InterPro" id="IPR044880">
    <property type="entry name" value="NCX_ion-bd_dom_sf"/>
</dbReference>
<feature type="transmembrane region" description="Helical" evidence="10">
    <location>
        <begin position="208"/>
        <end position="232"/>
    </location>
</feature>
<evidence type="ECO:0000256" key="8">
    <source>
        <dbReference type="ARBA" id="ARBA00023136"/>
    </source>
</evidence>
<evidence type="ECO:0000256" key="9">
    <source>
        <dbReference type="SAM" id="MobiDB-lite"/>
    </source>
</evidence>
<keyword evidence="14" id="KW-1185">Reference proteome</keyword>
<evidence type="ECO:0000313" key="13">
    <source>
        <dbReference type="EMBL" id="RKP27772.1"/>
    </source>
</evidence>
<dbReference type="EMBL" id="KZ989154">
    <property type="protein sequence ID" value="RKP27772.1"/>
    <property type="molecule type" value="Genomic_DNA"/>
</dbReference>